<feature type="transmembrane region" description="Helical" evidence="6">
    <location>
        <begin position="196"/>
        <end position="215"/>
    </location>
</feature>
<protein>
    <submittedName>
        <fullName evidence="7">Amino acid permease</fullName>
    </submittedName>
</protein>
<feature type="transmembrane region" description="Helical" evidence="6">
    <location>
        <begin position="31"/>
        <end position="53"/>
    </location>
</feature>
<dbReference type="Gene3D" id="1.20.1740.10">
    <property type="entry name" value="Amino acid/polyamine transporter I"/>
    <property type="match status" value="1"/>
</dbReference>
<sequence length="491" mass="51861">MGIWSKKSLARLQDEDSAGHEMHRTLNGLQLTLLGIGAIIGAGIFVVTGTAAAQHAGPAIVLSFVLAGLGCLFAGLCYAEFASMIPVAGSAYTYGYATLGELVAWIIGWDLMLEYLFASSAVAVGWSGYLTAFLRDYVGVVIPAALANAPFETAPGSLIPHATGAIINLPAVLLVGVLTVLLVVGMRESARVNNIIVFLKIGIVLLVIIFGAFHIEQANWTPFIPPNTGRYGEFGWSGILAGAGVIFFAYIGFDAVSTAAQETKNPSKDLPTGILGSLIVCTVLYVLMAGVMTGLAPYSTLDVPEPVYVAISKGGPSLAWLRPIVGLGAIAGLASVVLVMLMGQPRIFFAMSRDGLLPPFFGRIHPRYRTPYVSTIITGVVSMVVAGLFPIGLLGHLVSIGTLFAFVVVCAGILVLRYRRPDLPRPFRTPFVPLVPILGILCCGALMLGLGLETWLRLIIWLGLGLAIYFGYGRKHSRVAQAEAQAGSEAS</sequence>
<keyword evidence="5 6" id="KW-0472">Membrane</keyword>
<reference evidence="7 8" key="1">
    <citation type="submission" date="2021-02" db="EMBL/GenBank/DDBJ databases">
        <title>De Novo genome assembly of isolated myxobacteria.</title>
        <authorList>
            <person name="Stevens D.C."/>
        </authorList>
    </citation>
    <scope>NUCLEOTIDE SEQUENCE [LARGE SCALE GENOMIC DNA]</scope>
    <source>
        <strain evidence="7 8">SCHIC003</strain>
    </source>
</reference>
<keyword evidence="3 6" id="KW-0812">Transmembrane</keyword>
<keyword evidence="8" id="KW-1185">Reference proteome</keyword>
<keyword evidence="2" id="KW-0813">Transport</keyword>
<proteinExistence type="predicted"/>
<feature type="transmembrane region" description="Helical" evidence="6">
    <location>
        <begin position="165"/>
        <end position="184"/>
    </location>
</feature>
<evidence type="ECO:0000256" key="3">
    <source>
        <dbReference type="ARBA" id="ARBA00022692"/>
    </source>
</evidence>
<evidence type="ECO:0000256" key="2">
    <source>
        <dbReference type="ARBA" id="ARBA00022448"/>
    </source>
</evidence>
<evidence type="ECO:0000313" key="7">
    <source>
        <dbReference type="EMBL" id="QSQ16033.1"/>
    </source>
</evidence>
<name>A0ABX7NC89_9BACT</name>
<dbReference type="PANTHER" id="PTHR43243:SF4">
    <property type="entry name" value="CATIONIC AMINO ACID TRANSPORTER 4"/>
    <property type="match status" value="1"/>
</dbReference>
<feature type="transmembrane region" description="Helical" evidence="6">
    <location>
        <begin position="454"/>
        <end position="472"/>
    </location>
</feature>
<accession>A0ABX7NC89</accession>
<comment type="subcellular location">
    <subcellularLocation>
        <location evidence="1">Membrane</location>
        <topology evidence="1">Multi-pass membrane protein</topology>
    </subcellularLocation>
</comment>
<evidence type="ECO:0000256" key="4">
    <source>
        <dbReference type="ARBA" id="ARBA00022989"/>
    </source>
</evidence>
<feature type="transmembrane region" description="Helical" evidence="6">
    <location>
        <begin position="59"/>
        <end position="79"/>
    </location>
</feature>
<feature type="transmembrane region" description="Helical" evidence="6">
    <location>
        <begin position="372"/>
        <end position="391"/>
    </location>
</feature>
<evidence type="ECO:0000256" key="1">
    <source>
        <dbReference type="ARBA" id="ARBA00004141"/>
    </source>
</evidence>
<feature type="transmembrane region" description="Helical" evidence="6">
    <location>
        <begin position="397"/>
        <end position="418"/>
    </location>
</feature>
<dbReference type="EMBL" id="CP071091">
    <property type="protein sequence ID" value="QSQ16033.1"/>
    <property type="molecule type" value="Genomic_DNA"/>
</dbReference>
<feature type="transmembrane region" description="Helical" evidence="6">
    <location>
        <begin position="235"/>
        <end position="253"/>
    </location>
</feature>
<gene>
    <name evidence="7" type="ORF">JY572_08280</name>
</gene>
<feature type="transmembrane region" description="Helical" evidence="6">
    <location>
        <begin position="274"/>
        <end position="299"/>
    </location>
</feature>
<dbReference type="PANTHER" id="PTHR43243">
    <property type="entry name" value="INNER MEMBRANE TRANSPORTER YGJI-RELATED"/>
    <property type="match status" value="1"/>
</dbReference>
<dbReference type="PIRSF" id="PIRSF006060">
    <property type="entry name" value="AA_transporter"/>
    <property type="match status" value="1"/>
</dbReference>
<dbReference type="InterPro" id="IPR002293">
    <property type="entry name" value="AA/rel_permease1"/>
</dbReference>
<evidence type="ECO:0000256" key="6">
    <source>
        <dbReference type="SAM" id="Phobius"/>
    </source>
</evidence>
<dbReference type="Proteomes" id="UP000663090">
    <property type="component" value="Chromosome"/>
</dbReference>
<evidence type="ECO:0000313" key="8">
    <source>
        <dbReference type="Proteomes" id="UP000663090"/>
    </source>
</evidence>
<dbReference type="RefSeq" id="WP_206717714.1">
    <property type="nucleotide sequence ID" value="NZ_CP071091.1"/>
</dbReference>
<organism evidence="7 8">
    <name type="scientific">Myxococcus landrumensis</name>
    <dbReference type="NCBI Taxonomy" id="2813577"/>
    <lineage>
        <taxon>Bacteria</taxon>
        <taxon>Pseudomonadati</taxon>
        <taxon>Myxococcota</taxon>
        <taxon>Myxococcia</taxon>
        <taxon>Myxococcales</taxon>
        <taxon>Cystobacterineae</taxon>
        <taxon>Myxococcaceae</taxon>
        <taxon>Myxococcus</taxon>
    </lineage>
</organism>
<keyword evidence="4 6" id="KW-1133">Transmembrane helix</keyword>
<feature type="transmembrane region" description="Helical" evidence="6">
    <location>
        <begin position="430"/>
        <end position="448"/>
    </location>
</feature>
<feature type="transmembrane region" description="Helical" evidence="6">
    <location>
        <begin position="319"/>
        <end position="343"/>
    </location>
</feature>
<dbReference type="Pfam" id="PF13520">
    <property type="entry name" value="AA_permease_2"/>
    <property type="match status" value="1"/>
</dbReference>
<evidence type="ECO:0000256" key="5">
    <source>
        <dbReference type="ARBA" id="ARBA00023136"/>
    </source>
</evidence>